<reference evidence="2" key="1">
    <citation type="submission" date="2019-03" db="EMBL/GenBank/DDBJ databases">
        <title>WGS assembly of Setaria viridis.</title>
        <authorList>
            <person name="Huang P."/>
            <person name="Jenkins J."/>
            <person name="Grimwood J."/>
            <person name="Barry K."/>
            <person name="Healey A."/>
            <person name="Mamidi S."/>
            <person name="Sreedasyam A."/>
            <person name="Shu S."/>
            <person name="Feldman M."/>
            <person name="Wu J."/>
            <person name="Yu Y."/>
            <person name="Chen C."/>
            <person name="Johnson J."/>
            <person name="Rokhsar D."/>
            <person name="Baxter I."/>
            <person name="Schmutz J."/>
            <person name="Brutnell T."/>
            <person name="Kellogg E."/>
        </authorList>
    </citation>
    <scope>NUCLEOTIDE SEQUENCE [LARGE SCALE GENOMIC DNA]</scope>
</reference>
<evidence type="ECO:0000256" key="1">
    <source>
        <dbReference type="SAM" id="MobiDB-lite"/>
    </source>
</evidence>
<accession>A0A4U6UHX7</accession>
<evidence type="ECO:0000313" key="3">
    <source>
        <dbReference type="Proteomes" id="UP000298652"/>
    </source>
</evidence>
<dbReference type="Proteomes" id="UP000298652">
    <property type="component" value="Chromosome 5"/>
</dbReference>
<feature type="compositionally biased region" description="Basic and acidic residues" evidence="1">
    <location>
        <begin position="40"/>
        <end position="51"/>
    </location>
</feature>
<keyword evidence="3" id="KW-1185">Reference proteome</keyword>
<sequence>MCFRFASCIGVHVRDDDDLYGPTPPRRAADATKTPAPAPRYDDSNADEAGRRTRPSPASPTPAPAVAALAGGHGYAAGAREQQVHACTVSADEVLKPPAAARNNKVAAHGAGDGARQYRCYEHEQPAREEGNKDCYTTATAASDHERC</sequence>
<gene>
    <name evidence="2" type="ORF">SEVIR_5G094400v2</name>
</gene>
<dbReference type="EMBL" id="CM016556">
    <property type="protein sequence ID" value="TKW13349.1"/>
    <property type="molecule type" value="Genomic_DNA"/>
</dbReference>
<organism evidence="2 3">
    <name type="scientific">Setaria viridis</name>
    <name type="common">Green bristlegrass</name>
    <name type="synonym">Setaria italica subsp. viridis</name>
    <dbReference type="NCBI Taxonomy" id="4556"/>
    <lineage>
        <taxon>Eukaryota</taxon>
        <taxon>Viridiplantae</taxon>
        <taxon>Streptophyta</taxon>
        <taxon>Embryophyta</taxon>
        <taxon>Tracheophyta</taxon>
        <taxon>Spermatophyta</taxon>
        <taxon>Magnoliopsida</taxon>
        <taxon>Liliopsida</taxon>
        <taxon>Poales</taxon>
        <taxon>Poaceae</taxon>
        <taxon>PACMAD clade</taxon>
        <taxon>Panicoideae</taxon>
        <taxon>Panicodae</taxon>
        <taxon>Paniceae</taxon>
        <taxon>Cenchrinae</taxon>
        <taxon>Setaria</taxon>
    </lineage>
</organism>
<protein>
    <submittedName>
        <fullName evidence="2">Uncharacterized protein</fullName>
    </submittedName>
</protein>
<feature type="region of interest" description="Disordered" evidence="1">
    <location>
        <begin position="14"/>
        <end position="66"/>
    </location>
</feature>
<proteinExistence type="predicted"/>
<dbReference type="AlphaFoldDB" id="A0A4U6UHX7"/>
<name>A0A4U6UHX7_SETVI</name>
<evidence type="ECO:0000313" key="2">
    <source>
        <dbReference type="EMBL" id="TKW13349.1"/>
    </source>
</evidence>
<dbReference type="Gramene" id="TKW13349">
    <property type="protein sequence ID" value="TKW13349"/>
    <property type="gene ID" value="SEVIR_5G094400v2"/>
</dbReference>